<keyword evidence="3" id="KW-0815">Transposition</keyword>
<dbReference type="PROSITE" id="PS01043">
    <property type="entry name" value="TRANSPOSASE_IS30"/>
    <property type="match status" value="1"/>
</dbReference>
<dbReference type="GO" id="GO:0006313">
    <property type="term" value="P:DNA transposition"/>
    <property type="evidence" value="ECO:0007669"/>
    <property type="project" value="InterPro"/>
</dbReference>
<dbReference type="EMBL" id="LN853529">
    <property type="protein sequence ID" value="CRY96115.1"/>
    <property type="molecule type" value="Genomic_DNA"/>
</dbReference>
<dbReference type="InterPro" id="IPR001584">
    <property type="entry name" value="Integrase_cat-core"/>
</dbReference>
<evidence type="ECO:0000256" key="3">
    <source>
        <dbReference type="ARBA" id="ARBA00022578"/>
    </source>
</evidence>
<dbReference type="GO" id="GO:0003677">
    <property type="term" value="F:DNA binding"/>
    <property type="evidence" value="ECO:0007669"/>
    <property type="project" value="UniProtKB-KW"/>
</dbReference>
<dbReference type="InterPro" id="IPR051917">
    <property type="entry name" value="Transposase-Integrase"/>
</dbReference>
<keyword evidence="5" id="KW-0233">DNA recombination</keyword>
<dbReference type="InterPro" id="IPR025246">
    <property type="entry name" value="IS30-like_HTH"/>
</dbReference>
<sequence length="369" mass="43209">MDRVRINIFSEEQRKKVSFPVVPLWEICFFASSSSPTFSCNMKHLTIEQRYNISAYLQSGKSINQIALLLGVHRSTIWREVHRNEDKRNGSYKPELAQKKYKNRMQSRNHYVKFTDDLKVQVDILLKKDYSPEQVTGFMRSRGLEMVSHETIYQYVWEDKKHGEKKLYTHLRRRGRHHKKRGSLTNGRGFIKNRVDIDERPEIVDEKVRFGDLEIDTIIGKNHKGALLTINDRVTGLVWIKLLSGKEANPLMEATVNALKPFMHQIHTITADNGKEFSFHEEIARKLEVFVYFAKPYHSWERGANENTNGLIRQYFPKGTDFGDITQEQVMRVQNILNSRPRKRLGYMTPKEKYKSLTNKEFDAVALSA</sequence>
<evidence type="ECO:0000256" key="1">
    <source>
        <dbReference type="ARBA" id="ARBA00002190"/>
    </source>
</evidence>
<dbReference type="SUPFAM" id="SSF53098">
    <property type="entry name" value="Ribonuclease H-like"/>
    <property type="match status" value="1"/>
</dbReference>
<dbReference type="Pfam" id="PF13936">
    <property type="entry name" value="HTH_38"/>
    <property type="match status" value="1"/>
</dbReference>
<dbReference type="InterPro" id="IPR053392">
    <property type="entry name" value="Transposase_IS30-like"/>
</dbReference>
<reference evidence="7" key="1">
    <citation type="submission" date="2015-06" db="EMBL/GenBank/DDBJ databases">
        <authorList>
            <person name="Joergensen T."/>
        </authorList>
    </citation>
    <scope>NUCLEOTIDE SEQUENCE</scope>
    <source>
        <strain evidence="7">RGFK0930</strain>
    </source>
</reference>
<dbReference type="InterPro" id="IPR012337">
    <property type="entry name" value="RNaseH-like_sf"/>
</dbReference>
<comment type="function">
    <text evidence="1">Required for the transposition of the insertion element.</text>
</comment>
<dbReference type="InterPro" id="IPR001598">
    <property type="entry name" value="Transposase_IS30_CS"/>
</dbReference>
<dbReference type="PANTHER" id="PTHR10948:SF23">
    <property type="entry name" value="TRANSPOSASE INSI FOR INSERTION SEQUENCE ELEMENT IS30A-RELATED"/>
    <property type="match status" value="1"/>
</dbReference>
<dbReference type="InterPro" id="IPR009057">
    <property type="entry name" value="Homeodomain-like_sf"/>
</dbReference>
<dbReference type="NCBIfam" id="NF033563">
    <property type="entry name" value="transpos_IS30"/>
    <property type="match status" value="1"/>
</dbReference>
<accession>A0A0H5Q3Y5</accession>
<evidence type="ECO:0000256" key="5">
    <source>
        <dbReference type="ARBA" id="ARBA00023172"/>
    </source>
</evidence>
<dbReference type="PROSITE" id="PS50994">
    <property type="entry name" value="INTEGRASE"/>
    <property type="match status" value="1"/>
</dbReference>
<dbReference type="AlphaFoldDB" id="A0A0H5Q3Y5"/>
<name>A0A0H5Q3Y5_9ZZZZ</name>
<comment type="similarity">
    <text evidence="2">Belongs to the transposase IS30 family.</text>
</comment>
<evidence type="ECO:0000259" key="6">
    <source>
        <dbReference type="PROSITE" id="PS50994"/>
    </source>
</evidence>
<feature type="domain" description="Integrase catalytic" evidence="6">
    <location>
        <begin position="197"/>
        <end position="358"/>
    </location>
</feature>
<evidence type="ECO:0000256" key="2">
    <source>
        <dbReference type="ARBA" id="ARBA00006363"/>
    </source>
</evidence>
<dbReference type="SUPFAM" id="SSF46689">
    <property type="entry name" value="Homeodomain-like"/>
    <property type="match status" value="1"/>
</dbReference>
<evidence type="ECO:0000313" key="7">
    <source>
        <dbReference type="EMBL" id="CRY96115.1"/>
    </source>
</evidence>
<proteinExistence type="inferred from homology"/>
<organism evidence="7">
    <name type="scientific">uncultured prokaryote</name>
    <dbReference type="NCBI Taxonomy" id="198431"/>
    <lineage>
        <taxon>unclassified sequences</taxon>
        <taxon>environmental samples</taxon>
    </lineage>
</organism>
<evidence type="ECO:0000256" key="4">
    <source>
        <dbReference type="ARBA" id="ARBA00023125"/>
    </source>
</evidence>
<dbReference type="InterPro" id="IPR036397">
    <property type="entry name" value="RNaseH_sf"/>
</dbReference>
<dbReference type="GO" id="GO:0004803">
    <property type="term" value="F:transposase activity"/>
    <property type="evidence" value="ECO:0007669"/>
    <property type="project" value="InterPro"/>
</dbReference>
<keyword evidence="4" id="KW-0238">DNA-binding</keyword>
<dbReference type="Gene3D" id="3.30.420.10">
    <property type="entry name" value="Ribonuclease H-like superfamily/Ribonuclease H"/>
    <property type="match status" value="1"/>
</dbReference>
<protein>
    <recommendedName>
        <fullName evidence="6">Integrase catalytic domain-containing protein</fullName>
    </recommendedName>
</protein>
<reference evidence="7" key="2">
    <citation type="submission" date="2015-07" db="EMBL/GenBank/DDBJ databases">
        <title>Plasmids, circular viruses and viroids from rat gut.</title>
        <authorList>
            <person name="Jorgensen T.J."/>
            <person name="Hansen M.A."/>
            <person name="Xu Z."/>
            <person name="Tabak M.A."/>
            <person name="Sorensen S.J."/>
            <person name="Hansen L.H."/>
        </authorList>
    </citation>
    <scope>NUCLEOTIDE SEQUENCE</scope>
    <source>
        <strain evidence="7">RGFK0930</strain>
    </source>
</reference>
<dbReference type="GO" id="GO:0015074">
    <property type="term" value="P:DNA integration"/>
    <property type="evidence" value="ECO:0007669"/>
    <property type="project" value="InterPro"/>
</dbReference>
<dbReference type="PANTHER" id="PTHR10948">
    <property type="entry name" value="TRANSPOSASE"/>
    <property type="match status" value="1"/>
</dbReference>